<evidence type="ECO:0000256" key="1">
    <source>
        <dbReference type="ARBA" id="ARBA00001947"/>
    </source>
</evidence>
<dbReference type="Proteomes" id="UP000655443">
    <property type="component" value="Unassembled WGS sequence"/>
</dbReference>
<dbReference type="InterPro" id="IPR001261">
    <property type="entry name" value="ArgE/DapE_CS"/>
</dbReference>
<evidence type="ECO:0000256" key="3">
    <source>
        <dbReference type="ARBA" id="ARBA00022723"/>
    </source>
</evidence>
<dbReference type="Pfam" id="PF07687">
    <property type="entry name" value="M20_dimer"/>
    <property type="match status" value="1"/>
</dbReference>
<dbReference type="NCBIfam" id="NF005913">
    <property type="entry name" value="PRK07906.1"/>
    <property type="match status" value="1"/>
</dbReference>
<evidence type="ECO:0000259" key="6">
    <source>
        <dbReference type="Pfam" id="PF07687"/>
    </source>
</evidence>
<dbReference type="GO" id="GO:0016787">
    <property type="term" value="F:hydrolase activity"/>
    <property type="evidence" value="ECO:0007669"/>
    <property type="project" value="UniProtKB-KW"/>
</dbReference>
<feature type="domain" description="Peptidase M20 dimerisation" evidence="6">
    <location>
        <begin position="199"/>
        <end position="322"/>
    </location>
</feature>
<dbReference type="RefSeq" id="WP_189954517.1">
    <property type="nucleotide sequence ID" value="NZ_BMVG01000009.1"/>
</dbReference>
<reference evidence="7" key="1">
    <citation type="journal article" date="2014" name="Int. J. Syst. Evol. Microbiol.">
        <title>Complete genome sequence of Corynebacterium casei LMG S-19264T (=DSM 44701T), isolated from a smear-ripened cheese.</title>
        <authorList>
            <consortium name="US DOE Joint Genome Institute (JGI-PGF)"/>
            <person name="Walter F."/>
            <person name="Albersmeier A."/>
            <person name="Kalinowski J."/>
            <person name="Ruckert C."/>
        </authorList>
    </citation>
    <scope>NUCLEOTIDE SEQUENCE</scope>
    <source>
        <strain evidence="7">JCM 4714</strain>
    </source>
</reference>
<dbReference type="Pfam" id="PF01546">
    <property type="entry name" value="Peptidase_M20"/>
    <property type="match status" value="1"/>
</dbReference>
<keyword evidence="3" id="KW-0479">Metal-binding</keyword>
<accession>A0A919D2L1</accession>
<dbReference type="Gene3D" id="1.10.150.900">
    <property type="match status" value="1"/>
</dbReference>
<dbReference type="InterPro" id="IPR011650">
    <property type="entry name" value="Peptidase_M20_dimer"/>
</dbReference>
<dbReference type="InterPro" id="IPR002933">
    <property type="entry name" value="Peptidase_M20"/>
</dbReference>
<evidence type="ECO:0000313" key="8">
    <source>
        <dbReference type="Proteomes" id="UP000655443"/>
    </source>
</evidence>
<proteinExistence type="inferred from homology"/>
<comment type="caution">
    <text evidence="7">The sequence shown here is derived from an EMBL/GenBank/DDBJ whole genome shotgun (WGS) entry which is preliminary data.</text>
</comment>
<dbReference type="GO" id="GO:0046872">
    <property type="term" value="F:metal ion binding"/>
    <property type="evidence" value="ECO:0007669"/>
    <property type="project" value="UniProtKB-KW"/>
</dbReference>
<organism evidence="7 8">
    <name type="scientific">Streptomyces alanosinicus</name>
    <dbReference type="NCBI Taxonomy" id="68171"/>
    <lineage>
        <taxon>Bacteria</taxon>
        <taxon>Bacillati</taxon>
        <taxon>Actinomycetota</taxon>
        <taxon>Actinomycetes</taxon>
        <taxon>Kitasatosporales</taxon>
        <taxon>Streptomycetaceae</taxon>
        <taxon>Streptomyces</taxon>
    </lineage>
</organism>
<dbReference type="PANTHER" id="PTHR43808">
    <property type="entry name" value="ACETYLORNITHINE DEACETYLASE"/>
    <property type="match status" value="1"/>
</dbReference>
<dbReference type="Gene3D" id="3.30.70.360">
    <property type="match status" value="1"/>
</dbReference>
<dbReference type="SUPFAM" id="SSF55031">
    <property type="entry name" value="Bacterial exopeptidase dimerisation domain"/>
    <property type="match status" value="1"/>
</dbReference>
<evidence type="ECO:0000313" key="7">
    <source>
        <dbReference type="EMBL" id="GHE05485.1"/>
    </source>
</evidence>
<dbReference type="CDD" id="cd05675">
    <property type="entry name" value="M20_yscS_like"/>
    <property type="match status" value="1"/>
</dbReference>
<name>A0A919D2L1_9ACTN</name>
<dbReference type="FunFam" id="1.10.150.900:FF:000002">
    <property type="entry name" value="M20/M25/M40 family peptidase"/>
    <property type="match status" value="1"/>
</dbReference>
<protein>
    <recommendedName>
        <fullName evidence="6">Peptidase M20 dimerisation domain-containing protein</fullName>
    </recommendedName>
</protein>
<reference evidence="7" key="2">
    <citation type="submission" date="2020-09" db="EMBL/GenBank/DDBJ databases">
        <authorList>
            <person name="Sun Q."/>
            <person name="Ohkuma M."/>
        </authorList>
    </citation>
    <scope>NUCLEOTIDE SEQUENCE</scope>
    <source>
        <strain evidence="7">JCM 4714</strain>
    </source>
</reference>
<dbReference type="PROSITE" id="PS00758">
    <property type="entry name" value="ARGE_DAPE_CPG2_1"/>
    <property type="match status" value="1"/>
</dbReference>
<dbReference type="EMBL" id="BMVG01000009">
    <property type="protein sequence ID" value="GHE05485.1"/>
    <property type="molecule type" value="Genomic_DNA"/>
</dbReference>
<gene>
    <name evidence="7" type="ORF">GCM10010339_41510</name>
</gene>
<dbReference type="SUPFAM" id="SSF53187">
    <property type="entry name" value="Zn-dependent exopeptidases"/>
    <property type="match status" value="1"/>
</dbReference>
<evidence type="ECO:0000256" key="5">
    <source>
        <dbReference type="ARBA" id="ARBA00022833"/>
    </source>
</evidence>
<dbReference type="Gene3D" id="3.40.630.10">
    <property type="entry name" value="Zn peptidases"/>
    <property type="match status" value="1"/>
</dbReference>
<evidence type="ECO:0000256" key="2">
    <source>
        <dbReference type="ARBA" id="ARBA00006247"/>
    </source>
</evidence>
<dbReference type="PANTHER" id="PTHR43808:SF8">
    <property type="entry name" value="PEPTIDASE M20 DIMERISATION DOMAIN-CONTAINING PROTEIN"/>
    <property type="match status" value="1"/>
</dbReference>
<keyword evidence="8" id="KW-1185">Reference proteome</keyword>
<comment type="similarity">
    <text evidence="2">Belongs to the peptidase M20A family.</text>
</comment>
<keyword evidence="5" id="KW-0862">Zinc</keyword>
<dbReference type="FunFam" id="3.40.630.10:FF:000023">
    <property type="entry name" value="M20/M25/M40 family metallo-hydrolase"/>
    <property type="match status" value="1"/>
</dbReference>
<dbReference type="AlphaFoldDB" id="A0A919D2L1"/>
<dbReference type="InterPro" id="IPR050072">
    <property type="entry name" value="Peptidase_M20A"/>
</dbReference>
<sequence length="438" mass="47333">MADQQADELALDEAVEFTSGLIRIDTTNRGGGDCRERPAAEYAAERLAGAGLEPLLLERTPGRTNVVARIEGTDPSADALLVHGHLDVVPAEAADWRVHPFSGEIRDGLVWGRGAVDMKNMDAMILAVVRGWARQGVRPRRDLVIAFTADEEASAEDGSGFLADHHPELFEGCTEGISECGAFTFHDGAGRQLYPVAAGERGTGWLKLTARGRAGHGSKANKENAVTRLAAAITRIGEHAWRPRLTPTVRAALTELAALYGVEPDFTDVDRLLQKLGPAARLVEETLRNSANPTMLEAGYKVNVIPGEAVAFVDGRYLPGGEEEFTSTLDHLTGPDVDWEFAHREVALQAPVDTPAFAGMRAAVEEFAPEGHVVPYCMPGGTDAKQFSRLGITGYGFAPLKLPEDLDYQALFHGVDERVPVEALHFGVRVLDRFLRTA</sequence>
<evidence type="ECO:0000256" key="4">
    <source>
        <dbReference type="ARBA" id="ARBA00022801"/>
    </source>
</evidence>
<dbReference type="InterPro" id="IPR036264">
    <property type="entry name" value="Bact_exopeptidase_dim_dom"/>
</dbReference>
<keyword evidence="4" id="KW-0378">Hydrolase</keyword>
<dbReference type="PROSITE" id="PS00759">
    <property type="entry name" value="ARGE_DAPE_CPG2_2"/>
    <property type="match status" value="1"/>
</dbReference>
<comment type="cofactor">
    <cofactor evidence="1">
        <name>Zn(2+)</name>
        <dbReference type="ChEBI" id="CHEBI:29105"/>
    </cofactor>
</comment>